<feature type="region of interest" description="Disordered" evidence="1">
    <location>
        <begin position="63"/>
        <end position="100"/>
    </location>
</feature>
<gene>
    <name evidence="2" type="ORF">NNJEOMEG_01459</name>
</gene>
<proteinExistence type="predicted"/>
<evidence type="ECO:0000256" key="1">
    <source>
        <dbReference type="SAM" id="MobiDB-lite"/>
    </source>
</evidence>
<reference evidence="2 3" key="2">
    <citation type="submission" date="2020-05" db="EMBL/GenBank/DDBJ databases">
        <title>Draft genome sequence of Desulfovibrio sp. strainFSS-1.</title>
        <authorList>
            <person name="Shimoshige H."/>
            <person name="Kobayashi H."/>
            <person name="Maekawa T."/>
        </authorList>
    </citation>
    <scope>NUCLEOTIDE SEQUENCE [LARGE SCALE GENOMIC DNA]</scope>
    <source>
        <strain evidence="2 3">SIID29052-01</strain>
    </source>
</reference>
<dbReference type="RefSeq" id="WP_173082846.1">
    <property type="nucleotide sequence ID" value="NZ_BLTE01000005.1"/>
</dbReference>
<dbReference type="AlphaFoldDB" id="A0A6V8LZH2"/>
<sequence length="100" mass="11323">MSIFKCDREIKRMIFNVHADLAERIEALKAEARGMDKRLDVDTAVNKALDKFVKKVERKMEELRREARDKPRIEARGSGVSGADDAPWPPCPDQGPQSAD</sequence>
<reference evidence="2 3" key="1">
    <citation type="submission" date="2020-04" db="EMBL/GenBank/DDBJ databases">
        <authorList>
            <consortium name="Desulfovibrio sp. FSS-1 genome sequencing consortium"/>
            <person name="Shimoshige H."/>
            <person name="Kobayashi H."/>
            <person name="Maekawa T."/>
        </authorList>
    </citation>
    <scope>NUCLEOTIDE SEQUENCE [LARGE SCALE GENOMIC DNA]</scope>
    <source>
        <strain evidence="2 3">SIID29052-01</strain>
    </source>
</reference>
<evidence type="ECO:0000313" key="3">
    <source>
        <dbReference type="Proteomes" id="UP000494245"/>
    </source>
</evidence>
<name>A0A6V8LZH2_9BACT</name>
<dbReference type="EMBL" id="BLTE01000005">
    <property type="protein sequence ID" value="GFK93625.1"/>
    <property type="molecule type" value="Genomic_DNA"/>
</dbReference>
<feature type="compositionally biased region" description="Basic and acidic residues" evidence="1">
    <location>
        <begin position="63"/>
        <end position="75"/>
    </location>
</feature>
<organism evidence="2 3">
    <name type="scientific">Fundidesulfovibrio magnetotacticus</name>
    <dbReference type="NCBI Taxonomy" id="2730080"/>
    <lineage>
        <taxon>Bacteria</taxon>
        <taxon>Pseudomonadati</taxon>
        <taxon>Thermodesulfobacteriota</taxon>
        <taxon>Desulfovibrionia</taxon>
        <taxon>Desulfovibrionales</taxon>
        <taxon>Desulfovibrionaceae</taxon>
        <taxon>Fundidesulfovibrio</taxon>
    </lineage>
</organism>
<dbReference type="Proteomes" id="UP000494245">
    <property type="component" value="Unassembled WGS sequence"/>
</dbReference>
<comment type="caution">
    <text evidence="2">The sequence shown here is derived from an EMBL/GenBank/DDBJ whole genome shotgun (WGS) entry which is preliminary data.</text>
</comment>
<accession>A0A6V8LZH2</accession>
<keyword evidence="3" id="KW-1185">Reference proteome</keyword>
<evidence type="ECO:0000313" key="2">
    <source>
        <dbReference type="EMBL" id="GFK93625.1"/>
    </source>
</evidence>
<protein>
    <submittedName>
        <fullName evidence="2">Uncharacterized protein</fullName>
    </submittedName>
</protein>